<sequence length="82" mass="9154">MDNIFSYRGRWPWARPRPQRPKDPVPRGRKTADPGGISGMHQGCAGTGQQGCRERAPTMIIVHEGFIDLDMLVETDVDAIVH</sequence>
<dbReference type="Proteomes" id="UP000308092">
    <property type="component" value="Unassembled WGS sequence"/>
</dbReference>
<gene>
    <name evidence="2" type="ORF">EYZ11_011601</name>
</gene>
<evidence type="ECO:0000313" key="3">
    <source>
        <dbReference type="Proteomes" id="UP000308092"/>
    </source>
</evidence>
<evidence type="ECO:0000256" key="1">
    <source>
        <dbReference type="SAM" id="MobiDB-lite"/>
    </source>
</evidence>
<name>A0A4S3J4H5_9EURO</name>
<protein>
    <submittedName>
        <fullName evidence="2">Uncharacterized protein</fullName>
    </submittedName>
</protein>
<organism evidence="2 3">
    <name type="scientific">Aspergillus tanneri</name>
    <dbReference type="NCBI Taxonomy" id="1220188"/>
    <lineage>
        <taxon>Eukaryota</taxon>
        <taxon>Fungi</taxon>
        <taxon>Dikarya</taxon>
        <taxon>Ascomycota</taxon>
        <taxon>Pezizomycotina</taxon>
        <taxon>Eurotiomycetes</taxon>
        <taxon>Eurotiomycetidae</taxon>
        <taxon>Eurotiales</taxon>
        <taxon>Aspergillaceae</taxon>
        <taxon>Aspergillus</taxon>
        <taxon>Aspergillus subgen. Circumdati</taxon>
    </lineage>
</organism>
<dbReference type="EMBL" id="SOSA01000735">
    <property type="protein sequence ID" value="THC88947.1"/>
    <property type="molecule type" value="Genomic_DNA"/>
</dbReference>
<dbReference type="AlphaFoldDB" id="A0A4S3J4H5"/>
<keyword evidence="3" id="KW-1185">Reference proteome</keyword>
<accession>A0A4S3J4H5</accession>
<proteinExistence type="predicted"/>
<feature type="compositionally biased region" description="Basic and acidic residues" evidence="1">
    <location>
        <begin position="20"/>
        <end position="32"/>
    </location>
</feature>
<dbReference type="VEuPathDB" id="FungiDB:EYZ11_011601"/>
<evidence type="ECO:0000313" key="2">
    <source>
        <dbReference type="EMBL" id="THC88947.1"/>
    </source>
</evidence>
<comment type="caution">
    <text evidence="2">The sequence shown here is derived from an EMBL/GenBank/DDBJ whole genome shotgun (WGS) entry which is preliminary data.</text>
</comment>
<reference evidence="2 3" key="1">
    <citation type="submission" date="2019-03" db="EMBL/GenBank/DDBJ databases">
        <title>The genome sequence of a newly discovered highly antifungal drug resistant Aspergillus species, Aspergillus tanneri NIH 1004.</title>
        <authorList>
            <person name="Mounaud S."/>
            <person name="Singh I."/>
            <person name="Joardar V."/>
            <person name="Pakala S."/>
            <person name="Pakala S."/>
            <person name="Venepally P."/>
            <person name="Hoover J."/>
            <person name="Nierman W."/>
            <person name="Chung J."/>
            <person name="Losada L."/>
        </authorList>
    </citation>
    <scope>NUCLEOTIDE SEQUENCE [LARGE SCALE GENOMIC DNA]</scope>
    <source>
        <strain evidence="2 3">NIH1004</strain>
    </source>
</reference>
<feature type="region of interest" description="Disordered" evidence="1">
    <location>
        <begin position="1"/>
        <end position="51"/>
    </location>
</feature>